<dbReference type="PATRIC" id="fig|162209.4.peg.1541"/>
<dbReference type="PANTHER" id="PTHR43201">
    <property type="entry name" value="ACYL-COA SYNTHETASE"/>
    <property type="match status" value="1"/>
</dbReference>
<dbReference type="Pfam" id="PF13193">
    <property type="entry name" value="AMP-binding_C"/>
    <property type="match status" value="1"/>
</dbReference>
<dbReference type="PANTHER" id="PTHR43201:SF5">
    <property type="entry name" value="MEDIUM-CHAIN ACYL-COA LIGASE ACSF2, MITOCHONDRIAL"/>
    <property type="match status" value="1"/>
</dbReference>
<evidence type="ECO:0000313" key="5">
    <source>
        <dbReference type="EMBL" id="ALS21829.1"/>
    </source>
</evidence>
<keyword evidence="2 5" id="KW-0436">Ligase</keyword>
<dbReference type="GO" id="GO:0006631">
    <property type="term" value="P:fatty acid metabolic process"/>
    <property type="evidence" value="ECO:0007669"/>
    <property type="project" value="TreeGrafter"/>
</dbReference>
<dbReference type="InterPro" id="IPR000873">
    <property type="entry name" value="AMP-dep_synth/lig_dom"/>
</dbReference>
<dbReference type="GO" id="GO:0031956">
    <property type="term" value="F:medium-chain fatty acid-CoA ligase activity"/>
    <property type="evidence" value="ECO:0007669"/>
    <property type="project" value="TreeGrafter"/>
</dbReference>
<evidence type="ECO:0000256" key="2">
    <source>
        <dbReference type="ARBA" id="ARBA00022598"/>
    </source>
</evidence>
<dbReference type="STRING" id="162209.IJ22_14530"/>
<dbReference type="KEGG" id="pnp:IJ22_14530"/>
<gene>
    <name evidence="5" type="ORF">IJ22_14530</name>
</gene>
<reference evidence="6" key="1">
    <citation type="submission" date="2015-12" db="EMBL/GenBank/DDBJ databases">
        <title>Complete genome sequences of two moderately thermophilic Paenibacillus species.</title>
        <authorList>
            <person name="Butler R.III."/>
            <person name="Wang J."/>
            <person name="Stark B.C."/>
            <person name="Pombert J.-F."/>
        </authorList>
    </citation>
    <scope>NUCLEOTIDE SEQUENCE [LARGE SCALE GENOMIC DNA]</scope>
    <source>
        <strain evidence="6">32O-Y</strain>
    </source>
</reference>
<dbReference type="Gene3D" id="3.40.50.12780">
    <property type="entry name" value="N-terminal domain of ligase-like"/>
    <property type="match status" value="1"/>
</dbReference>
<feature type="domain" description="AMP-dependent synthetase/ligase" evidence="3">
    <location>
        <begin position="14"/>
        <end position="382"/>
    </location>
</feature>
<dbReference type="InterPro" id="IPR042099">
    <property type="entry name" value="ANL_N_sf"/>
</dbReference>
<organism evidence="5 6">
    <name type="scientific">Paenibacillus naphthalenovorans</name>
    <dbReference type="NCBI Taxonomy" id="162209"/>
    <lineage>
        <taxon>Bacteria</taxon>
        <taxon>Bacillati</taxon>
        <taxon>Bacillota</taxon>
        <taxon>Bacilli</taxon>
        <taxon>Bacillales</taxon>
        <taxon>Paenibacillaceae</taxon>
        <taxon>Paenibacillus</taxon>
    </lineage>
</organism>
<proteinExistence type="inferred from homology"/>
<dbReference type="RefSeq" id="WP_062408175.1">
    <property type="nucleotide sequence ID" value="NZ_CP013652.1"/>
</dbReference>
<dbReference type="InterPro" id="IPR025110">
    <property type="entry name" value="AMP-bd_C"/>
</dbReference>
<evidence type="ECO:0000259" key="3">
    <source>
        <dbReference type="Pfam" id="PF00501"/>
    </source>
</evidence>
<dbReference type="EMBL" id="CP013652">
    <property type="protein sequence ID" value="ALS21829.1"/>
    <property type="molecule type" value="Genomic_DNA"/>
</dbReference>
<dbReference type="InterPro" id="IPR045851">
    <property type="entry name" value="AMP-bd_C_sf"/>
</dbReference>
<protein>
    <submittedName>
        <fullName evidence="5">Long-chain fatty acid--CoA ligase</fullName>
    </submittedName>
</protein>
<dbReference type="FunFam" id="3.30.300.30:FF:000008">
    <property type="entry name" value="2,3-dihydroxybenzoate-AMP ligase"/>
    <property type="match status" value="1"/>
</dbReference>
<comment type="similarity">
    <text evidence="1">Belongs to the ATP-dependent AMP-binding enzyme family.</text>
</comment>
<name>A0A0U2W2T6_9BACL</name>
<sequence length="527" mass="59155" precursor="true">MYQDCYGLTVTELFERAYKLNPSKEVIYDRSRRLTYQELREESIQLAASLQDLQVEKGDRVAVCLPNWHEFVVIYLALSHLGAILIPFNTRYRQEEVEYILSNSGAKLVFCTDEFGGVPHYEQFSTLLKSSKTLQQMISVRFERPGMLSYHQLLERGKHLPLTFAAIDRREDVFGILYTSGTTGRPKGVMLTHANVVHTAAITAESMRCTPDDVMLVAVPVFHVFGITPSILTNFACGGKMVLVDVFKPKDVLELIQNEGITIHHGVPTMFILELNHPAFSVYDLSSLRTGIIAAAPCPVEVVKRIRSDMGCDIVVAYGLTETSPTLTITDFNDDDRIRSETVGKVLPGAEVKIVNGQREPVAFGEVGELACRGFGVMKGYYQMPQETKAVIDDEGWLYTGDLATIDKDGYIRIVGRSKEMIIRGGYNIYPREIEEVLYKHPEVLEAAVVGLPDSVLGEITCSAVRLKSGAKVEAEELKQFIRERLADYKTPDKIVFMHDFPMTPSGKIKKMDLQQQLKIELEGQLR</sequence>
<feature type="domain" description="AMP-binding enzyme C-terminal" evidence="4">
    <location>
        <begin position="433"/>
        <end position="508"/>
    </location>
</feature>
<reference evidence="5 6" key="2">
    <citation type="journal article" date="2016" name="Genome Announc.">
        <title>Complete Genome Sequences of Two Interactive Moderate Thermophiles, Paenibacillus napthalenovorans 32O-Y and Paenibacillus sp. 32O-W.</title>
        <authorList>
            <person name="Butler R.R.III."/>
            <person name="Wang J."/>
            <person name="Stark B.C."/>
            <person name="Pombert J.F."/>
        </authorList>
    </citation>
    <scope>NUCLEOTIDE SEQUENCE [LARGE SCALE GENOMIC DNA]</scope>
    <source>
        <strain evidence="5 6">32O-Y</strain>
    </source>
</reference>
<dbReference type="SUPFAM" id="SSF56801">
    <property type="entry name" value="Acetyl-CoA synthetase-like"/>
    <property type="match status" value="1"/>
</dbReference>
<dbReference type="AlphaFoldDB" id="A0A0U2W2T6"/>
<accession>A0A0U2W2T6</accession>
<keyword evidence="6" id="KW-1185">Reference proteome</keyword>
<dbReference type="Proteomes" id="UP000061660">
    <property type="component" value="Chromosome"/>
</dbReference>
<dbReference type="NCBIfam" id="NF004837">
    <property type="entry name" value="PRK06187.1"/>
    <property type="match status" value="1"/>
</dbReference>
<evidence type="ECO:0000256" key="1">
    <source>
        <dbReference type="ARBA" id="ARBA00006432"/>
    </source>
</evidence>
<dbReference type="PROSITE" id="PS00455">
    <property type="entry name" value="AMP_BINDING"/>
    <property type="match status" value="1"/>
</dbReference>
<dbReference type="InterPro" id="IPR020845">
    <property type="entry name" value="AMP-binding_CS"/>
</dbReference>
<evidence type="ECO:0000259" key="4">
    <source>
        <dbReference type="Pfam" id="PF13193"/>
    </source>
</evidence>
<dbReference type="Pfam" id="PF00501">
    <property type="entry name" value="AMP-binding"/>
    <property type="match status" value="1"/>
</dbReference>
<evidence type="ECO:0000313" key="6">
    <source>
        <dbReference type="Proteomes" id="UP000061660"/>
    </source>
</evidence>
<dbReference type="OrthoDB" id="9757771at2"/>
<dbReference type="Gene3D" id="3.30.300.30">
    <property type="match status" value="1"/>
</dbReference>